<dbReference type="AlphaFoldDB" id="A0A8T4LDJ4"/>
<keyword evidence="3 4" id="KW-0653">Protein transport</keyword>
<dbReference type="PROSITE" id="PS51151">
    <property type="entry name" value="NAC_AB"/>
    <property type="match status" value="1"/>
</dbReference>
<evidence type="ECO:0000256" key="1">
    <source>
        <dbReference type="ARBA" id="ARBA00022448"/>
    </source>
</evidence>
<protein>
    <recommendedName>
        <fullName evidence="4 5">Nascent polypeptide-associated complex protein</fullName>
    </recommendedName>
</protein>
<dbReference type="InterPro" id="IPR038187">
    <property type="entry name" value="NAC_A/B_dom_sf"/>
</dbReference>
<evidence type="ECO:0000256" key="2">
    <source>
        <dbReference type="ARBA" id="ARBA00022884"/>
    </source>
</evidence>
<keyword evidence="2 4" id="KW-0694">RNA-binding</keyword>
<reference evidence="7" key="1">
    <citation type="submission" date="2021-03" db="EMBL/GenBank/DDBJ databases">
        <authorList>
            <person name="Jaffe A."/>
        </authorList>
    </citation>
    <scope>NUCLEOTIDE SEQUENCE</scope>
    <source>
        <strain evidence="7">RIFCSPLOWO2_01_FULL_AR10_48_17</strain>
    </source>
</reference>
<evidence type="ECO:0000256" key="5">
    <source>
        <dbReference type="NCBIfam" id="TIGR00264"/>
    </source>
</evidence>
<dbReference type="CDD" id="cd14359">
    <property type="entry name" value="UBA_AeNAC"/>
    <property type="match status" value="1"/>
</dbReference>
<comment type="subunit">
    <text evidence="4">Homodimer. Interacts with the ribosome. Binds ribosomal RNA.</text>
</comment>
<dbReference type="InterPro" id="IPR009060">
    <property type="entry name" value="UBA-like_sf"/>
</dbReference>
<comment type="function">
    <text evidence="4">Contacts the emerging nascent chain on the ribosome.</text>
</comment>
<keyword evidence="1 4" id="KW-0813">Transport</keyword>
<dbReference type="SUPFAM" id="SSF46934">
    <property type="entry name" value="UBA-like"/>
    <property type="match status" value="1"/>
</dbReference>
<dbReference type="GO" id="GO:0015031">
    <property type="term" value="P:protein transport"/>
    <property type="evidence" value="ECO:0007669"/>
    <property type="project" value="UniProtKB-UniRule"/>
</dbReference>
<accession>A0A8T4LDJ4</accession>
<dbReference type="Gene3D" id="2.20.70.30">
    <property type="entry name" value="Nascent polypeptide-associated complex domain"/>
    <property type="match status" value="1"/>
</dbReference>
<name>A0A8T4LDJ4_9ARCH</name>
<evidence type="ECO:0000313" key="7">
    <source>
        <dbReference type="EMBL" id="MBS3060966.1"/>
    </source>
</evidence>
<organism evidence="7 8">
    <name type="scientific">Candidatus Iainarchaeum sp</name>
    <dbReference type="NCBI Taxonomy" id="3101447"/>
    <lineage>
        <taxon>Archaea</taxon>
        <taxon>Candidatus Iainarchaeota</taxon>
        <taxon>Candidatus Iainarchaeia</taxon>
        <taxon>Candidatus Iainarchaeales</taxon>
        <taxon>Candidatus Iainarchaeaceae</taxon>
        <taxon>Candidatus Iainarchaeum</taxon>
    </lineage>
</organism>
<dbReference type="InterPro" id="IPR044034">
    <property type="entry name" value="NAC-like_UBA"/>
</dbReference>
<dbReference type="GO" id="GO:0003723">
    <property type="term" value="F:RNA binding"/>
    <property type="evidence" value="ECO:0007669"/>
    <property type="project" value="UniProtKB-UniRule"/>
</dbReference>
<dbReference type="Pfam" id="PF01849">
    <property type="entry name" value="NAC"/>
    <property type="match status" value="1"/>
</dbReference>
<dbReference type="SMART" id="SM01407">
    <property type="entry name" value="NAC"/>
    <property type="match status" value="1"/>
</dbReference>
<evidence type="ECO:0000259" key="6">
    <source>
        <dbReference type="PROSITE" id="PS51151"/>
    </source>
</evidence>
<gene>
    <name evidence="4" type="primary">nac</name>
    <name evidence="7" type="ORF">J4215_00105</name>
</gene>
<dbReference type="Proteomes" id="UP000675968">
    <property type="component" value="Unassembled WGS sequence"/>
</dbReference>
<sequence length="112" mass="12492">MFPGMGRMNPKQMQSMLKQFGIKSEEIKARRVVFELEDERIIIDNPSVTAMDMQGQKIYSVMGTERKEKAGIPEDDVAMVAEQTGKTKAEAKKALVETDGDIAEAILKLKSD</sequence>
<comment type="similarity">
    <text evidence="4">Belongs to the NAC-alpha family.</text>
</comment>
<dbReference type="Gene3D" id="1.10.8.10">
    <property type="entry name" value="DNA helicase RuvA subunit, C-terminal domain"/>
    <property type="match status" value="1"/>
</dbReference>
<evidence type="ECO:0000256" key="3">
    <source>
        <dbReference type="ARBA" id="ARBA00022927"/>
    </source>
</evidence>
<dbReference type="HAMAP" id="MF_00814">
    <property type="entry name" value="NAC_arch"/>
    <property type="match status" value="1"/>
</dbReference>
<reference evidence="7" key="2">
    <citation type="submission" date="2021-05" db="EMBL/GenBank/DDBJ databases">
        <title>Protein family content uncovers lineage relationships and bacterial pathway maintenance mechanisms in DPANN archaea.</title>
        <authorList>
            <person name="Castelle C.J."/>
            <person name="Meheust R."/>
            <person name="Jaffe A.L."/>
            <person name="Seitz K."/>
            <person name="Gong X."/>
            <person name="Baker B.J."/>
            <person name="Banfield J.F."/>
        </authorList>
    </citation>
    <scope>NUCLEOTIDE SEQUENCE</scope>
    <source>
        <strain evidence="7">RIFCSPLOWO2_01_FULL_AR10_48_17</strain>
    </source>
</reference>
<dbReference type="NCBIfam" id="TIGR00264">
    <property type="entry name" value="archaeal-type nascent polypeptide-associated complex protein"/>
    <property type="match status" value="1"/>
</dbReference>
<evidence type="ECO:0000313" key="8">
    <source>
        <dbReference type="Proteomes" id="UP000675968"/>
    </source>
</evidence>
<dbReference type="EMBL" id="JAGVWC010000002">
    <property type="protein sequence ID" value="MBS3060966.1"/>
    <property type="molecule type" value="Genomic_DNA"/>
</dbReference>
<dbReference type="Pfam" id="PF19026">
    <property type="entry name" value="UBA_HYPK"/>
    <property type="match status" value="1"/>
</dbReference>
<proteinExistence type="inferred from homology"/>
<dbReference type="InterPro" id="IPR002715">
    <property type="entry name" value="Nas_poly-pep-assoc_cplx_dom"/>
</dbReference>
<evidence type="ECO:0000256" key="4">
    <source>
        <dbReference type="HAMAP-Rule" id="MF_00814"/>
    </source>
</evidence>
<dbReference type="InterPro" id="IPR005231">
    <property type="entry name" value="NAC_arc"/>
</dbReference>
<comment type="caution">
    <text evidence="7">The sequence shown here is derived from an EMBL/GenBank/DDBJ whole genome shotgun (WGS) entry which is preliminary data.</text>
</comment>
<feature type="domain" description="NAC-A/B" evidence="6">
    <location>
        <begin position="7"/>
        <end position="74"/>
    </location>
</feature>